<name>A0A067RJM0_ZOONE</name>
<sequence>MYAYNRHDVQPWMVHLHVFKFHYQAYYHAFVTHGEKHNCSPHLYEYILTYDGRSYILFSTCVLAFTVSHSSAAKEITPLPSTVRDVKSYIIMGSTCGSEGEDRKITQDFDGETVWKASSERSNRRRGT</sequence>
<accession>A0A067RJM0</accession>
<evidence type="ECO:0000313" key="2">
    <source>
        <dbReference type="Proteomes" id="UP000027135"/>
    </source>
</evidence>
<dbReference type="EMBL" id="KK852432">
    <property type="protein sequence ID" value="KDR24012.1"/>
    <property type="molecule type" value="Genomic_DNA"/>
</dbReference>
<dbReference type="AlphaFoldDB" id="A0A067RJM0"/>
<keyword evidence="2" id="KW-1185">Reference proteome</keyword>
<proteinExistence type="predicted"/>
<reference evidence="1 2" key="1">
    <citation type="journal article" date="2014" name="Nat. Commun.">
        <title>Molecular traces of alternative social organization in a termite genome.</title>
        <authorList>
            <person name="Terrapon N."/>
            <person name="Li C."/>
            <person name="Robertson H.M."/>
            <person name="Ji L."/>
            <person name="Meng X."/>
            <person name="Booth W."/>
            <person name="Chen Z."/>
            <person name="Childers C.P."/>
            <person name="Glastad K.M."/>
            <person name="Gokhale K."/>
            <person name="Gowin J."/>
            <person name="Gronenberg W."/>
            <person name="Hermansen R.A."/>
            <person name="Hu H."/>
            <person name="Hunt B.G."/>
            <person name="Huylmans A.K."/>
            <person name="Khalil S.M."/>
            <person name="Mitchell R.D."/>
            <person name="Munoz-Torres M.C."/>
            <person name="Mustard J.A."/>
            <person name="Pan H."/>
            <person name="Reese J.T."/>
            <person name="Scharf M.E."/>
            <person name="Sun F."/>
            <person name="Vogel H."/>
            <person name="Xiao J."/>
            <person name="Yang W."/>
            <person name="Yang Z."/>
            <person name="Yang Z."/>
            <person name="Zhou J."/>
            <person name="Zhu J."/>
            <person name="Brent C.S."/>
            <person name="Elsik C.G."/>
            <person name="Goodisman M.A."/>
            <person name="Liberles D.A."/>
            <person name="Roe R.M."/>
            <person name="Vargo E.L."/>
            <person name="Vilcinskas A."/>
            <person name="Wang J."/>
            <person name="Bornberg-Bauer E."/>
            <person name="Korb J."/>
            <person name="Zhang G."/>
            <person name="Liebig J."/>
        </authorList>
    </citation>
    <scope>NUCLEOTIDE SEQUENCE [LARGE SCALE GENOMIC DNA]</scope>
    <source>
        <tissue evidence="1">Whole organism</tissue>
    </source>
</reference>
<gene>
    <name evidence="1" type="ORF">L798_07954</name>
</gene>
<dbReference type="InParanoid" id="A0A067RJM0"/>
<dbReference type="Proteomes" id="UP000027135">
    <property type="component" value="Unassembled WGS sequence"/>
</dbReference>
<evidence type="ECO:0000313" key="1">
    <source>
        <dbReference type="EMBL" id="KDR24012.1"/>
    </source>
</evidence>
<organism evidence="1 2">
    <name type="scientific">Zootermopsis nevadensis</name>
    <name type="common">Dampwood termite</name>
    <dbReference type="NCBI Taxonomy" id="136037"/>
    <lineage>
        <taxon>Eukaryota</taxon>
        <taxon>Metazoa</taxon>
        <taxon>Ecdysozoa</taxon>
        <taxon>Arthropoda</taxon>
        <taxon>Hexapoda</taxon>
        <taxon>Insecta</taxon>
        <taxon>Pterygota</taxon>
        <taxon>Neoptera</taxon>
        <taxon>Polyneoptera</taxon>
        <taxon>Dictyoptera</taxon>
        <taxon>Blattodea</taxon>
        <taxon>Blattoidea</taxon>
        <taxon>Termitoidae</taxon>
        <taxon>Termopsidae</taxon>
        <taxon>Zootermopsis</taxon>
    </lineage>
</organism>
<protein>
    <submittedName>
        <fullName evidence="1">Uncharacterized protein</fullName>
    </submittedName>
</protein>